<evidence type="ECO:0000259" key="10">
    <source>
        <dbReference type="Pfam" id="PF03372"/>
    </source>
</evidence>
<evidence type="ECO:0000256" key="2">
    <source>
        <dbReference type="ARBA" id="ARBA00001946"/>
    </source>
</evidence>
<evidence type="ECO:0000313" key="12">
    <source>
        <dbReference type="RefSeq" id="WP_084544594.1"/>
    </source>
</evidence>
<feature type="compositionally biased region" description="Basic and acidic residues" evidence="9">
    <location>
        <begin position="307"/>
        <end position="319"/>
    </location>
</feature>
<evidence type="ECO:0000313" key="11">
    <source>
        <dbReference type="Proteomes" id="UP000675920"/>
    </source>
</evidence>
<keyword evidence="8" id="KW-0234">DNA repair</keyword>
<sequence length="329" mass="35803">MPDSVIAAIAARRALRPAAPEAATGLPRRLRIATYNIHKGMTAFNLRCRADDLRVALATLEADIVFLQEVQEVHRRHALRFANWPAEPQTQYLAGTEYHSVYARNAVYEHGHHGNAVLALQPFAEARNHDVSDHAWESRGLLHVVQRHGADELHLVNVHLGLFAGSRRRQTDALIALVREQVPAGAALIIAGDFNDWHNRLNERICAELGVCEAMTSMPAPRGGRLRGLLGAARAQALEGRPARTFPALLPWLTLDRIYVRGFAVEHAAVMGGRLWARMSDHAPLVADLIAADAARGVVDPAPPALHDAERAGGAHDARPGTASETRAG</sequence>
<keyword evidence="6" id="KW-0378">Hydrolase</keyword>
<dbReference type="GO" id="GO:0004519">
    <property type="term" value="F:endonuclease activity"/>
    <property type="evidence" value="ECO:0007669"/>
    <property type="project" value="UniProtKB-KW"/>
</dbReference>
<comment type="cofactor">
    <cofactor evidence="2">
        <name>Mg(2+)</name>
        <dbReference type="ChEBI" id="CHEBI:18420"/>
    </cofactor>
</comment>
<keyword evidence="4" id="KW-0479">Metal-binding</keyword>
<dbReference type="Pfam" id="PF03372">
    <property type="entry name" value="Exo_endo_phos"/>
    <property type="match status" value="1"/>
</dbReference>
<evidence type="ECO:0000256" key="6">
    <source>
        <dbReference type="ARBA" id="ARBA00022801"/>
    </source>
</evidence>
<dbReference type="Gene3D" id="3.60.10.10">
    <property type="entry name" value="Endonuclease/exonuclease/phosphatase"/>
    <property type="match status" value="1"/>
</dbReference>
<comment type="cofactor">
    <cofactor evidence="1">
        <name>Mn(2+)</name>
        <dbReference type="ChEBI" id="CHEBI:29035"/>
    </cofactor>
</comment>
<evidence type="ECO:0000256" key="7">
    <source>
        <dbReference type="ARBA" id="ARBA00022842"/>
    </source>
</evidence>
<feature type="region of interest" description="Disordered" evidence="9">
    <location>
        <begin position="301"/>
        <end position="329"/>
    </location>
</feature>
<evidence type="ECO:0000256" key="3">
    <source>
        <dbReference type="ARBA" id="ARBA00022722"/>
    </source>
</evidence>
<dbReference type="InterPro" id="IPR036691">
    <property type="entry name" value="Endo/exonu/phosph_ase_sf"/>
</dbReference>
<evidence type="ECO:0000256" key="1">
    <source>
        <dbReference type="ARBA" id="ARBA00001936"/>
    </source>
</evidence>
<dbReference type="Proteomes" id="UP000675920">
    <property type="component" value="Unplaced"/>
</dbReference>
<accession>A0A8B6XAH3</accession>
<reference evidence="12" key="2">
    <citation type="submission" date="2025-08" db="UniProtKB">
        <authorList>
            <consortium name="RefSeq"/>
        </authorList>
    </citation>
    <scope>IDENTIFICATION</scope>
</reference>
<dbReference type="OrthoDB" id="9793162at2"/>
<dbReference type="PANTHER" id="PTHR15822">
    <property type="entry name" value="TRAF AND TNF RECEPTOR-ASSOCIATED PROTEIN"/>
    <property type="match status" value="1"/>
</dbReference>
<keyword evidence="11" id="KW-1185">Reference proteome</keyword>
<keyword evidence="3" id="KW-0540">Nuclease</keyword>
<keyword evidence="7" id="KW-0460">Magnesium</keyword>
<evidence type="ECO:0000256" key="4">
    <source>
        <dbReference type="ARBA" id="ARBA00022723"/>
    </source>
</evidence>
<dbReference type="GO" id="GO:0046872">
    <property type="term" value="F:metal ion binding"/>
    <property type="evidence" value="ECO:0007669"/>
    <property type="project" value="UniProtKB-KW"/>
</dbReference>
<dbReference type="SUPFAM" id="SSF56219">
    <property type="entry name" value="DNase I-like"/>
    <property type="match status" value="1"/>
</dbReference>
<dbReference type="PANTHER" id="PTHR15822:SF4">
    <property type="entry name" value="TYROSYL-DNA PHOSPHODIESTERASE 2"/>
    <property type="match status" value="1"/>
</dbReference>
<dbReference type="GO" id="GO:0016787">
    <property type="term" value="F:hydrolase activity"/>
    <property type="evidence" value="ECO:0007669"/>
    <property type="project" value="UniProtKB-KW"/>
</dbReference>
<dbReference type="RefSeq" id="WP_084544594.1">
    <property type="nucleotide sequence ID" value="NZ_AXWS01000003.1"/>
</dbReference>
<organism evidence="11 12">
    <name type="scientific">Derxia gummosa DSM 723</name>
    <dbReference type="NCBI Taxonomy" id="1121388"/>
    <lineage>
        <taxon>Bacteria</taxon>
        <taxon>Pseudomonadati</taxon>
        <taxon>Pseudomonadota</taxon>
        <taxon>Betaproteobacteria</taxon>
        <taxon>Burkholderiales</taxon>
        <taxon>Alcaligenaceae</taxon>
        <taxon>Derxia</taxon>
    </lineage>
</organism>
<proteinExistence type="predicted"/>
<evidence type="ECO:0000256" key="5">
    <source>
        <dbReference type="ARBA" id="ARBA00022763"/>
    </source>
</evidence>
<evidence type="ECO:0000256" key="9">
    <source>
        <dbReference type="SAM" id="MobiDB-lite"/>
    </source>
</evidence>
<dbReference type="AlphaFoldDB" id="A0A8B6XAH3"/>
<keyword evidence="5" id="KW-0227">DNA damage</keyword>
<protein>
    <submittedName>
        <fullName evidence="12">Endonuclease/exonuclease/phosphatase family protein</fullName>
    </submittedName>
</protein>
<name>A0A8B6XAH3_9BURK</name>
<dbReference type="InterPro" id="IPR005135">
    <property type="entry name" value="Endo/exonuclease/phosphatase"/>
</dbReference>
<feature type="domain" description="Endonuclease/exonuclease/phosphatase" evidence="10">
    <location>
        <begin position="33"/>
        <end position="282"/>
    </location>
</feature>
<dbReference type="GO" id="GO:0006281">
    <property type="term" value="P:DNA repair"/>
    <property type="evidence" value="ECO:0007669"/>
    <property type="project" value="UniProtKB-KW"/>
</dbReference>
<dbReference type="InterPro" id="IPR051547">
    <property type="entry name" value="TDP2-like"/>
</dbReference>
<evidence type="ECO:0000256" key="8">
    <source>
        <dbReference type="ARBA" id="ARBA00023204"/>
    </source>
</evidence>
<reference evidence="12" key="1">
    <citation type="journal article" date="2000" name="Trends Biochem. Sci.">
        <title>Functionally unrelated signalling proteins contain a fold similar to Mg2+-dependent endonucleases.</title>
        <authorList>
            <person name="Dlakic M."/>
        </authorList>
    </citation>
    <scope>NUCLEOTIDE SEQUENCE</scope>
</reference>
<keyword evidence="12" id="KW-0255">Endonuclease</keyword>